<dbReference type="InterPro" id="IPR013783">
    <property type="entry name" value="Ig-like_fold"/>
</dbReference>
<organism evidence="1 2">
    <name type="scientific">Candidatus Infernicultor aquiphilus</name>
    <dbReference type="NCBI Taxonomy" id="1805029"/>
    <lineage>
        <taxon>Bacteria</taxon>
        <taxon>Pseudomonadati</taxon>
        <taxon>Atribacterota</taxon>
        <taxon>Candidatus Phoenicimicrobiia</taxon>
        <taxon>Candidatus Pheonicimicrobiales</taxon>
        <taxon>Candidatus Phoenicimicrobiaceae</taxon>
        <taxon>Candidatus Infernicultor</taxon>
    </lineage>
</organism>
<comment type="caution">
    <text evidence="1">The sequence shown here is derived from an EMBL/GenBank/DDBJ whole genome shotgun (WGS) entry which is preliminary data.</text>
</comment>
<dbReference type="Gene3D" id="2.60.40.10">
    <property type="entry name" value="Immunoglobulins"/>
    <property type="match status" value="1"/>
</dbReference>
<evidence type="ECO:0000313" key="2">
    <source>
        <dbReference type="Proteomes" id="UP000231493"/>
    </source>
</evidence>
<dbReference type="EMBL" id="PFIP01000069">
    <property type="protein sequence ID" value="PIX34490.1"/>
    <property type="molecule type" value="Genomic_DNA"/>
</dbReference>
<dbReference type="InterPro" id="IPR035986">
    <property type="entry name" value="PKD_dom_sf"/>
</dbReference>
<protein>
    <recommendedName>
        <fullName evidence="3">PKD/Chitinase domain-containing protein</fullName>
    </recommendedName>
</protein>
<gene>
    <name evidence="1" type="ORF">COZ58_03800</name>
</gene>
<proteinExistence type="predicted"/>
<evidence type="ECO:0000313" key="1">
    <source>
        <dbReference type="EMBL" id="PIX34490.1"/>
    </source>
</evidence>
<reference evidence="2" key="1">
    <citation type="submission" date="2017-09" db="EMBL/GenBank/DDBJ databases">
        <title>Depth-based differentiation of microbial function through sediment-hosted aquifers and enrichment of novel symbionts in the deep terrestrial subsurface.</title>
        <authorList>
            <person name="Probst A.J."/>
            <person name="Ladd B."/>
            <person name="Jarett J.K."/>
            <person name="Geller-Mcgrath D.E."/>
            <person name="Sieber C.M."/>
            <person name="Emerson J.B."/>
            <person name="Anantharaman K."/>
            <person name="Thomas B.C."/>
            <person name="Malmstrom R."/>
            <person name="Stieglmeier M."/>
            <person name="Klingl A."/>
            <person name="Woyke T."/>
            <person name="Ryan C.M."/>
            <person name="Banfield J.F."/>
        </authorList>
    </citation>
    <scope>NUCLEOTIDE SEQUENCE [LARGE SCALE GENOMIC DNA]</scope>
</reference>
<dbReference type="SUPFAM" id="SSF49299">
    <property type="entry name" value="PKD domain"/>
    <property type="match status" value="1"/>
</dbReference>
<dbReference type="Proteomes" id="UP000231493">
    <property type="component" value="Unassembled WGS sequence"/>
</dbReference>
<sequence length="255" mass="27297">LLVGCSWLSLGLLNIFDPQAQIRIKNFDYTDDYKNIVTFDVFTINQVEFIGSGFELEYYRGNTKLNSLESSIGVNYYVAPSSAPGVEGTSTKITDLCLYSSGVLDYVKSNSAFNEITTDLYIVGKDDARHDLKIKVASGLAALGVDNKAPIANISYKPTSGDCPLTVFFDGSTSEDGGDGLGIAKFEWYLPEISSSIISTDISFSHTFSCALVTDSEEVITVSLTVTDYYGNEGSAAESVTITNPDATSSGGCTG</sequence>
<name>A0A2M7K8R2_9BACT</name>
<accession>A0A2M7K8R2</accession>
<dbReference type="AlphaFoldDB" id="A0A2M7K8R2"/>
<evidence type="ECO:0008006" key="3">
    <source>
        <dbReference type="Google" id="ProtNLM"/>
    </source>
</evidence>
<feature type="non-terminal residue" evidence="1">
    <location>
        <position position="1"/>
    </location>
</feature>